<dbReference type="AlphaFoldDB" id="A0A2G6E0B4"/>
<feature type="domain" description="Translation initiation factor IF- 2" evidence="9">
    <location>
        <begin position="63"/>
        <end position="160"/>
    </location>
</feature>
<accession>A0A2G6E0B4</accession>
<keyword evidence="6" id="KW-0648">Protein biosynthesis</keyword>
<dbReference type="FunFam" id="3.40.50.10050:FF:000001">
    <property type="entry name" value="Translation initiation factor IF-2"/>
    <property type="match status" value="1"/>
</dbReference>
<evidence type="ECO:0000256" key="7">
    <source>
        <dbReference type="ARBA" id="ARBA00023134"/>
    </source>
</evidence>
<dbReference type="Pfam" id="PF11987">
    <property type="entry name" value="IF-2"/>
    <property type="match status" value="1"/>
</dbReference>
<dbReference type="CDD" id="cd03692">
    <property type="entry name" value="mtIF2_IVc"/>
    <property type="match status" value="1"/>
</dbReference>
<evidence type="ECO:0000256" key="6">
    <source>
        <dbReference type="ARBA" id="ARBA00022917"/>
    </source>
</evidence>
<proteinExistence type="inferred from homology"/>
<evidence type="ECO:0000256" key="1">
    <source>
        <dbReference type="ARBA" id="ARBA00004496"/>
    </source>
</evidence>
<evidence type="ECO:0000313" key="11">
    <source>
        <dbReference type="Proteomes" id="UP000229740"/>
    </source>
</evidence>
<comment type="subcellular location">
    <subcellularLocation>
        <location evidence="1">Cytoplasm</location>
    </subcellularLocation>
</comment>
<dbReference type="Gene3D" id="2.40.30.10">
    <property type="entry name" value="Translation factors"/>
    <property type="match status" value="1"/>
</dbReference>
<dbReference type="PANTHER" id="PTHR43381">
    <property type="entry name" value="TRANSLATION INITIATION FACTOR IF-2-RELATED"/>
    <property type="match status" value="1"/>
</dbReference>
<dbReference type="FunFam" id="2.40.30.10:FF:000008">
    <property type="entry name" value="Translation initiation factor IF-2"/>
    <property type="match status" value="1"/>
</dbReference>
<dbReference type="Pfam" id="PF03144">
    <property type="entry name" value="GTP_EFTU_D2"/>
    <property type="match status" value="1"/>
</dbReference>
<evidence type="ECO:0000259" key="8">
    <source>
        <dbReference type="Pfam" id="PF03144"/>
    </source>
</evidence>
<evidence type="ECO:0000259" key="9">
    <source>
        <dbReference type="Pfam" id="PF11987"/>
    </source>
</evidence>
<feature type="domain" description="Translation elongation factor EFTu-like" evidence="8">
    <location>
        <begin position="192"/>
        <end position="259"/>
    </location>
</feature>
<feature type="non-terminal residue" evidence="10">
    <location>
        <position position="1"/>
    </location>
</feature>
<dbReference type="Gene3D" id="3.40.50.10050">
    <property type="entry name" value="Translation initiation factor IF- 2, domain 3"/>
    <property type="match status" value="1"/>
</dbReference>
<dbReference type="GO" id="GO:0003924">
    <property type="term" value="F:GTPase activity"/>
    <property type="evidence" value="ECO:0007669"/>
    <property type="project" value="InterPro"/>
</dbReference>
<evidence type="ECO:0000256" key="2">
    <source>
        <dbReference type="ARBA" id="ARBA00007733"/>
    </source>
</evidence>
<comment type="caution">
    <text evidence="10">The sequence shown here is derived from an EMBL/GenBank/DDBJ whole genome shotgun (WGS) entry which is preliminary data.</text>
</comment>
<dbReference type="SUPFAM" id="SSF50447">
    <property type="entry name" value="Translation proteins"/>
    <property type="match status" value="1"/>
</dbReference>
<comment type="similarity">
    <text evidence="2">Belongs to the TRAFAC class translation factor GTPase superfamily. Classic translation factor GTPase family. IF-2 subfamily.</text>
</comment>
<dbReference type="InterPro" id="IPR036925">
    <property type="entry name" value="TIF_IF2_dom3_sf"/>
</dbReference>
<keyword evidence="7" id="KW-0342">GTP-binding</keyword>
<keyword evidence="4 10" id="KW-0396">Initiation factor</keyword>
<dbReference type="GO" id="GO:0005525">
    <property type="term" value="F:GTP binding"/>
    <property type="evidence" value="ECO:0007669"/>
    <property type="project" value="UniProtKB-KW"/>
</dbReference>
<organism evidence="10 11">
    <name type="scientific">candidate division KSB3 bacterium</name>
    <dbReference type="NCBI Taxonomy" id="2044937"/>
    <lineage>
        <taxon>Bacteria</taxon>
        <taxon>candidate division KSB3</taxon>
    </lineage>
</organism>
<dbReference type="InterPro" id="IPR000178">
    <property type="entry name" value="TF_IF2_bacterial-like"/>
</dbReference>
<sequence length="271" mass="29538">LSGVPSAGDEFIVVTDEKMARSVSQVRALKARESELGANSKISLDKLFEQMNEGDVKELRVVMNEGDVKELRVVLRSDVQGTLEAFAKAAEELSTKDIKVKILHEGTGTITESDILLASASDAIIIGFNVRPSIKVKELAGKEAVDVRSYDVIYHALDDIRKAMVGMLEPTYEEEVIGLAEVRDTFSVPKVGTIAGCAVVDGKIQRSAGVRVLRDGVVIYTGKIDSLRRFKDDVKEVLSGYECGIGVEKFNDIKVGDNLEAFVMNEIEATL</sequence>
<name>A0A2G6E0B4_9BACT</name>
<dbReference type="EMBL" id="PDPS01000090">
    <property type="protein sequence ID" value="PID55494.1"/>
    <property type="molecule type" value="Genomic_DNA"/>
</dbReference>
<dbReference type="SUPFAM" id="SSF52156">
    <property type="entry name" value="Initiation factor IF2/eIF5b, domain 3"/>
    <property type="match status" value="1"/>
</dbReference>
<evidence type="ECO:0000256" key="5">
    <source>
        <dbReference type="ARBA" id="ARBA00022741"/>
    </source>
</evidence>
<dbReference type="InterPro" id="IPR009000">
    <property type="entry name" value="Transl_B-barrel_sf"/>
</dbReference>
<dbReference type="InterPro" id="IPR004161">
    <property type="entry name" value="EFTu-like_2"/>
</dbReference>
<dbReference type="InterPro" id="IPR015760">
    <property type="entry name" value="TIF_IF2"/>
</dbReference>
<dbReference type="PANTHER" id="PTHR43381:SF5">
    <property type="entry name" value="TR-TYPE G DOMAIN-CONTAINING PROTEIN"/>
    <property type="match status" value="1"/>
</dbReference>
<evidence type="ECO:0000313" key="10">
    <source>
        <dbReference type="EMBL" id="PID55494.1"/>
    </source>
</evidence>
<dbReference type="InterPro" id="IPR023115">
    <property type="entry name" value="TIF_IF2_dom3"/>
</dbReference>
<keyword evidence="5" id="KW-0547">Nucleotide-binding</keyword>
<gene>
    <name evidence="10" type="ORF">CSB45_15760</name>
</gene>
<dbReference type="GO" id="GO:0005829">
    <property type="term" value="C:cytosol"/>
    <property type="evidence" value="ECO:0007669"/>
    <property type="project" value="TreeGrafter"/>
</dbReference>
<dbReference type="GO" id="GO:0003743">
    <property type="term" value="F:translation initiation factor activity"/>
    <property type="evidence" value="ECO:0007669"/>
    <property type="project" value="UniProtKB-KW"/>
</dbReference>
<evidence type="ECO:0000256" key="3">
    <source>
        <dbReference type="ARBA" id="ARBA00020675"/>
    </source>
</evidence>
<reference evidence="10 11" key="1">
    <citation type="submission" date="2017-10" db="EMBL/GenBank/DDBJ databases">
        <title>Novel microbial diversity and functional potential in the marine mammal oral microbiome.</title>
        <authorList>
            <person name="Dudek N.K."/>
            <person name="Sun C.L."/>
            <person name="Burstein D."/>
            <person name="Kantor R.S."/>
            <person name="Aliaga Goltsman D.S."/>
            <person name="Bik E.M."/>
            <person name="Thomas B.C."/>
            <person name="Banfield J.F."/>
            <person name="Relman D.A."/>
        </authorList>
    </citation>
    <scope>NUCLEOTIDE SEQUENCE [LARGE SCALE GENOMIC DNA]</scope>
    <source>
        <strain evidence="10">DOLZORAL124_49_17</strain>
    </source>
</reference>
<protein>
    <recommendedName>
        <fullName evidence="3">Translation initiation factor IF-2</fullName>
    </recommendedName>
</protein>
<dbReference type="Proteomes" id="UP000229740">
    <property type="component" value="Unassembled WGS sequence"/>
</dbReference>
<evidence type="ECO:0000256" key="4">
    <source>
        <dbReference type="ARBA" id="ARBA00022540"/>
    </source>
</evidence>
<dbReference type="PROSITE" id="PS01176">
    <property type="entry name" value="IF2"/>
    <property type="match status" value="1"/>
</dbReference>